<evidence type="ECO:0000313" key="1">
    <source>
        <dbReference type="EMBL" id="KUK78699.1"/>
    </source>
</evidence>
<dbReference type="AlphaFoldDB" id="A0A117M181"/>
<accession>A0A117M181</accession>
<dbReference type="EMBL" id="LGGN01000009">
    <property type="protein sequence ID" value="KUK78699.1"/>
    <property type="molecule type" value="Genomic_DNA"/>
</dbReference>
<dbReference type="InterPro" id="IPR046484">
    <property type="entry name" value="DUF6577"/>
</dbReference>
<sequence>MFFFIYSDVLFGTVSFTLLISILCCNPKQINQKIGNIYFILPKYRFIFVPLNAQRNANDRLHISKLKNCFGDKEAFKTSDIASFYRNLEPDIKQATINWRLYYLVSKGVLERKGRGVYKIGKTTVFVPNLDNRAKSIYKKIHFEFPYSTVCVWNTSLLNEFSLHISNNHFTLIEVEKESIESIFLYLKERYNNVFMNPNADILGKYVFNSGTPIIVKPLISEAPLQSISNINTITIEKILVDLFCDEDLFQFYQGREKKRIFKEAYARYTINNNKLLRYASRRGKKEEIGKIINQINGN</sequence>
<name>A0A117M181_9BACT</name>
<protein>
    <submittedName>
        <fullName evidence="1">Uncharacterized protein</fullName>
    </submittedName>
</protein>
<dbReference type="Proteomes" id="UP000053860">
    <property type="component" value="Unassembled WGS sequence"/>
</dbReference>
<comment type="caution">
    <text evidence="1">The sequence shown here is derived from an EMBL/GenBank/DDBJ whole genome shotgun (WGS) entry which is preliminary data.</text>
</comment>
<proteinExistence type="predicted"/>
<dbReference type="Pfam" id="PF20217">
    <property type="entry name" value="DUF6577"/>
    <property type="match status" value="1"/>
</dbReference>
<reference evidence="2" key="1">
    <citation type="journal article" date="2015" name="MBio">
        <title>Genome-Resolved Metagenomic Analysis Reveals Roles for Candidate Phyla and Other Microbial Community Members in Biogeochemical Transformations in Oil Reservoirs.</title>
        <authorList>
            <person name="Hu P."/>
            <person name="Tom L."/>
            <person name="Singh A."/>
            <person name="Thomas B.C."/>
            <person name="Baker B.J."/>
            <person name="Piceno Y.M."/>
            <person name="Andersen G.L."/>
            <person name="Banfield J.F."/>
        </authorList>
    </citation>
    <scope>NUCLEOTIDE SEQUENCE [LARGE SCALE GENOMIC DNA]</scope>
</reference>
<gene>
    <name evidence="1" type="ORF">XD92_0114</name>
</gene>
<organism evidence="1 2">
    <name type="scientific">Proteiniphilum acetatigenes</name>
    <dbReference type="NCBI Taxonomy" id="294710"/>
    <lineage>
        <taxon>Bacteria</taxon>
        <taxon>Pseudomonadati</taxon>
        <taxon>Bacteroidota</taxon>
        <taxon>Bacteroidia</taxon>
        <taxon>Bacteroidales</taxon>
        <taxon>Dysgonomonadaceae</taxon>
        <taxon>Proteiniphilum</taxon>
    </lineage>
</organism>
<evidence type="ECO:0000313" key="2">
    <source>
        <dbReference type="Proteomes" id="UP000053860"/>
    </source>
</evidence>